<comment type="caution">
    <text evidence="1">The sequence shown here is derived from an EMBL/GenBank/DDBJ whole genome shotgun (WGS) entry which is preliminary data.</text>
</comment>
<reference evidence="1" key="1">
    <citation type="journal article" date="2015" name="Nature">
        <title>Complex archaea that bridge the gap between prokaryotes and eukaryotes.</title>
        <authorList>
            <person name="Spang A."/>
            <person name="Saw J.H."/>
            <person name="Jorgensen S.L."/>
            <person name="Zaremba-Niedzwiedzka K."/>
            <person name="Martijn J."/>
            <person name="Lind A.E."/>
            <person name="van Eijk R."/>
            <person name="Schleper C."/>
            <person name="Guy L."/>
            <person name="Ettema T.J."/>
        </authorList>
    </citation>
    <scope>NUCLEOTIDE SEQUENCE</scope>
</reference>
<accession>A0A0F9TKP4</accession>
<proteinExistence type="predicted"/>
<dbReference type="AlphaFoldDB" id="A0A0F9TKP4"/>
<evidence type="ECO:0000313" key="1">
    <source>
        <dbReference type="EMBL" id="KKN79819.1"/>
    </source>
</evidence>
<name>A0A0F9TKP4_9ZZZZ</name>
<gene>
    <name evidence="1" type="ORF">LCGC14_0336740</name>
</gene>
<organism evidence="1">
    <name type="scientific">marine sediment metagenome</name>
    <dbReference type="NCBI Taxonomy" id="412755"/>
    <lineage>
        <taxon>unclassified sequences</taxon>
        <taxon>metagenomes</taxon>
        <taxon>ecological metagenomes</taxon>
    </lineage>
</organism>
<protein>
    <submittedName>
        <fullName evidence="1">Uncharacterized protein</fullName>
    </submittedName>
</protein>
<dbReference type="EMBL" id="LAZR01000242">
    <property type="protein sequence ID" value="KKN79819.1"/>
    <property type="molecule type" value="Genomic_DNA"/>
</dbReference>
<sequence>MSKTKQEKRVRQIAYYLCSGELSLGVANEIAALVEMAESGGIDVCTLEEIDRWLETHPKRKARP</sequence>